<proteinExistence type="inferred from homology"/>
<accession>A0A1G2K8G4</accession>
<dbReference type="PANTHER" id="PTHR10381">
    <property type="entry name" value="ATP-DEPENDENT CLP PROTEASE PROTEOLYTIC SUBUNIT"/>
    <property type="match status" value="1"/>
</dbReference>
<dbReference type="SUPFAM" id="SSF52096">
    <property type="entry name" value="ClpP/crotonase"/>
    <property type="match status" value="1"/>
</dbReference>
<dbReference type="GO" id="GO:0051117">
    <property type="term" value="F:ATPase binding"/>
    <property type="evidence" value="ECO:0007669"/>
    <property type="project" value="TreeGrafter"/>
</dbReference>
<dbReference type="EMBL" id="MHQC01000005">
    <property type="protein sequence ID" value="OGZ95754.1"/>
    <property type="molecule type" value="Genomic_DNA"/>
</dbReference>
<comment type="similarity">
    <text evidence="1 2">Belongs to the peptidase S14 family.</text>
</comment>
<organism evidence="3 4">
    <name type="scientific">Candidatus Sungbacteria bacterium RIFCSPHIGHO2_01_FULL_47_32</name>
    <dbReference type="NCBI Taxonomy" id="1802264"/>
    <lineage>
        <taxon>Bacteria</taxon>
        <taxon>Candidatus Sungiibacteriota</taxon>
    </lineage>
</organism>
<dbReference type="CDD" id="cd07017">
    <property type="entry name" value="S14_ClpP_2"/>
    <property type="match status" value="1"/>
</dbReference>
<dbReference type="GO" id="GO:0006515">
    <property type="term" value="P:protein quality control for misfolded or incompletely synthesized proteins"/>
    <property type="evidence" value="ECO:0007669"/>
    <property type="project" value="TreeGrafter"/>
</dbReference>
<dbReference type="InterPro" id="IPR029045">
    <property type="entry name" value="ClpP/crotonase-like_dom_sf"/>
</dbReference>
<dbReference type="PANTHER" id="PTHR10381:SF11">
    <property type="entry name" value="ATP-DEPENDENT CLP PROTEASE PROTEOLYTIC SUBUNIT, MITOCHONDRIAL"/>
    <property type="match status" value="1"/>
</dbReference>
<dbReference type="Gene3D" id="3.90.226.10">
    <property type="entry name" value="2-enoyl-CoA Hydratase, Chain A, domain 1"/>
    <property type="match status" value="1"/>
</dbReference>
<evidence type="ECO:0000313" key="3">
    <source>
        <dbReference type="EMBL" id="OGZ95754.1"/>
    </source>
</evidence>
<dbReference type="GO" id="GO:0004176">
    <property type="term" value="F:ATP-dependent peptidase activity"/>
    <property type="evidence" value="ECO:0007669"/>
    <property type="project" value="InterPro"/>
</dbReference>
<dbReference type="InterPro" id="IPR001907">
    <property type="entry name" value="ClpP"/>
</dbReference>
<evidence type="ECO:0000256" key="1">
    <source>
        <dbReference type="ARBA" id="ARBA00007039"/>
    </source>
</evidence>
<comment type="caution">
    <text evidence="3">The sequence shown here is derived from an EMBL/GenBank/DDBJ whole genome shotgun (WGS) entry which is preliminary data.</text>
</comment>
<dbReference type="InterPro" id="IPR023562">
    <property type="entry name" value="ClpP/TepA"/>
</dbReference>
<dbReference type="GO" id="GO:0004252">
    <property type="term" value="F:serine-type endopeptidase activity"/>
    <property type="evidence" value="ECO:0007669"/>
    <property type="project" value="InterPro"/>
</dbReference>
<dbReference type="GO" id="GO:0009368">
    <property type="term" value="C:endopeptidase Clp complex"/>
    <property type="evidence" value="ECO:0007669"/>
    <property type="project" value="TreeGrafter"/>
</dbReference>
<protein>
    <recommendedName>
        <fullName evidence="2">ATP-dependent Clp protease proteolytic subunit</fullName>
    </recommendedName>
</protein>
<evidence type="ECO:0000313" key="4">
    <source>
        <dbReference type="Proteomes" id="UP000177152"/>
    </source>
</evidence>
<evidence type="ECO:0000256" key="2">
    <source>
        <dbReference type="RuleBase" id="RU003567"/>
    </source>
</evidence>
<dbReference type="PRINTS" id="PR00127">
    <property type="entry name" value="CLPPROTEASEP"/>
</dbReference>
<dbReference type="Pfam" id="PF00574">
    <property type="entry name" value="CLP_protease"/>
    <property type="match status" value="1"/>
</dbReference>
<dbReference type="AlphaFoldDB" id="A0A1G2K8G4"/>
<dbReference type="Proteomes" id="UP000177152">
    <property type="component" value="Unassembled WGS sequence"/>
</dbReference>
<name>A0A1G2K8G4_9BACT</name>
<sequence length="211" mass="23762">MLAADKEFRTENQKFLRQTFFEKRILFLEGVMTYDYCNDPTMPMGWPTSPRGVMDQLFYLDNLEEKPIRLFIDSPGGIADTCLLLYDTINSLRSPVYTIARGIVASAAVPILAAGKRGKRFIFPNSKTMIHLPHGGAQGDPKDMAIALKQFEKVKDTYVRILSELSGTPTGELEVLIERDHWMSADETIEKGFADHKIVSLSDIASEENIK</sequence>
<gene>
    <name evidence="3" type="ORF">A2633_00460</name>
</gene>
<reference evidence="3 4" key="1">
    <citation type="journal article" date="2016" name="Nat. Commun.">
        <title>Thousands of microbial genomes shed light on interconnected biogeochemical processes in an aquifer system.</title>
        <authorList>
            <person name="Anantharaman K."/>
            <person name="Brown C.T."/>
            <person name="Hug L.A."/>
            <person name="Sharon I."/>
            <person name="Castelle C.J."/>
            <person name="Probst A.J."/>
            <person name="Thomas B.C."/>
            <person name="Singh A."/>
            <person name="Wilkins M.J."/>
            <person name="Karaoz U."/>
            <person name="Brodie E.L."/>
            <person name="Williams K.H."/>
            <person name="Hubbard S.S."/>
            <person name="Banfield J.F."/>
        </authorList>
    </citation>
    <scope>NUCLEOTIDE SEQUENCE [LARGE SCALE GENOMIC DNA]</scope>
</reference>